<protein>
    <submittedName>
        <fullName evidence="1">NAD(P)-binding protein</fullName>
    </submittedName>
</protein>
<dbReference type="SUPFAM" id="SSF51905">
    <property type="entry name" value="FAD/NAD(P)-binding domain"/>
    <property type="match status" value="1"/>
</dbReference>
<dbReference type="InterPro" id="IPR036188">
    <property type="entry name" value="FAD/NAD-bd_sf"/>
</dbReference>
<feature type="non-terminal residue" evidence="1">
    <location>
        <position position="48"/>
    </location>
</feature>
<reference evidence="1 2" key="1">
    <citation type="submission" date="2021-02" db="EMBL/GenBank/DDBJ databases">
        <title>Actinophytocola xerophila sp. nov., isolated from soil of cotton cropping field.</title>
        <authorList>
            <person name="Huang R."/>
            <person name="Chen X."/>
            <person name="Ge X."/>
            <person name="Liu W."/>
        </authorList>
    </citation>
    <scope>NUCLEOTIDE SEQUENCE [LARGE SCALE GENOMIC DNA]</scope>
    <source>
        <strain evidence="1 2">S1-96</strain>
    </source>
</reference>
<proteinExistence type="predicted"/>
<keyword evidence="2" id="KW-1185">Reference proteome</keyword>
<dbReference type="Proteomes" id="UP001156441">
    <property type="component" value="Unassembled WGS sequence"/>
</dbReference>
<sequence length="48" mass="4674">MTRTEVADAVVVGAGPNGLVAANVLADAGWDVLVLEAAEVPGGAVRTA</sequence>
<organism evidence="1 2">
    <name type="scientific">Actinophytocola gossypii</name>
    <dbReference type="NCBI Taxonomy" id="2812003"/>
    <lineage>
        <taxon>Bacteria</taxon>
        <taxon>Bacillati</taxon>
        <taxon>Actinomycetota</taxon>
        <taxon>Actinomycetes</taxon>
        <taxon>Pseudonocardiales</taxon>
        <taxon>Pseudonocardiaceae</taxon>
    </lineage>
</organism>
<evidence type="ECO:0000313" key="2">
    <source>
        <dbReference type="Proteomes" id="UP001156441"/>
    </source>
</evidence>
<comment type="caution">
    <text evidence="1">The sequence shown here is derived from an EMBL/GenBank/DDBJ whole genome shotgun (WGS) entry which is preliminary data.</text>
</comment>
<dbReference type="PANTHER" id="PTHR10668">
    <property type="entry name" value="PHYTOENE DEHYDROGENASE"/>
    <property type="match status" value="1"/>
</dbReference>
<accession>A0ABT2JKK9</accession>
<dbReference type="Gene3D" id="3.50.50.60">
    <property type="entry name" value="FAD/NAD(P)-binding domain"/>
    <property type="match status" value="1"/>
</dbReference>
<dbReference type="EMBL" id="JAFFZE010000029">
    <property type="protein sequence ID" value="MCT2587844.1"/>
    <property type="molecule type" value="Genomic_DNA"/>
</dbReference>
<dbReference type="PANTHER" id="PTHR10668:SF105">
    <property type="entry name" value="DEHYDROGENASE-RELATED"/>
    <property type="match status" value="1"/>
</dbReference>
<evidence type="ECO:0000313" key="1">
    <source>
        <dbReference type="EMBL" id="MCT2587844.1"/>
    </source>
</evidence>
<name>A0ABT2JKK9_9PSEU</name>
<gene>
    <name evidence="1" type="ORF">JT362_32490</name>
</gene>
<dbReference type="Pfam" id="PF13450">
    <property type="entry name" value="NAD_binding_8"/>
    <property type="match status" value="1"/>
</dbReference>